<organism evidence="1 2">
    <name type="scientific">Leptospira noguchii</name>
    <dbReference type="NCBI Taxonomy" id="28182"/>
    <lineage>
        <taxon>Bacteria</taxon>
        <taxon>Pseudomonadati</taxon>
        <taxon>Spirochaetota</taxon>
        <taxon>Spirochaetia</taxon>
        <taxon>Leptospirales</taxon>
        <taxon>Leptospiraceae</taxon>
        <taxon>Leptospira</taxon>
    </lineage>
</organism>
<evidence type="ECO:0000313" key="1">
    <source>
        <dbReference type="EMBL" id="EMO53101.1"/>
    </source>
</evidence>
<accession>M6VDH9</accession>
<evidence type="ECO:0000313" key="2">
    <source>
        <dbReference type="Proteomes" id="UP000012112"/>
    </source>
</evidence>
<dbReference type="AlphaFoldDB" id="M6VDH9"/>
<reference evidence="1 2" key="1">
    <citation type="submission" date="2013-01" db="EMBL/GenBank/DDBJ databases">
        <authorList>
            <person name="Harkins D.M."/>
            <person name="Durkin A.S."/>
            <person name="Brinkac L.M."/>
            <person name="Haft D.H."/>
            <person name="Selengut J.D."/>
            <person name="Sanka R."/>
            <person name="DePew J."/>
            <person name="Purushe J."/>
            <person name="Matthias M.A."/>
            <person name="Vinetz J.M."/>
            <person name="Sutton G.G."/>
            <person name="Nierman W.C."/>
            <person name="Fouts D.E."/>
        </authorList>
    </citation>
    <scope>NUCLEOTIDE SEQUENCE [LARGE SCALE GENOMIC DNA]</scope>
    <source>
        <strain evidence="1 2">HAI1536</strain>
    </source>
</reference>
<sequence length="64" mass="7275">MGTIIRNNSISTYQPDRNGSGIYISGNGGNHSIISNHFTRNTYSINEVSQKRIEVRRNIVFFKT</sequence>
<comment type="caution">
    <text evidence="1">The sequence shown here is derived from an EMBL/GenBank/DDBJ whole genome shotgun (WGS) entry which is preliminary data.</text>
</comment>
<dbReference type="EMBL" id="AKWD02000052">
    <property type="protein sequence ID" value="EMO53101.1"/>
    <property type="molecule type" value="Genomic_DNA"/>
</dbReference>
<gene>
    <name evidence="1" type="ORF">LEP1GSC172_1633</name>
</gene>
<protein>
    <submittedName>
        <fullName evidence="1">Uncharacterized protein</fullName>
    </submittedName>
</protein>
<name>M6VDH9_9LEPT</name>
<proteinExistence type="predicted"/>
<dbReference type="Proteomes" id="UP000012112">
    <property type="component" value="Unassembled WGS sequence"/>
</dbReference>